<evidence type="ECO:0000256" key="5">
    <source>
        <dbReference type="ARBA" id="ARBA00022723"/>
    </source>
</evidence>
<dbReference type="InterPro" id="IPR036397">
    <property type="entry name" value="RNaseH_sf"/>
</dbReference>
<proteinExistence type="inferred from homology"/>
<accession>A0A371DXU1</accession>
<dbReference type="SUPFAM" id="SSF53098">
    <property type="entry name" value="Ribonuclease H-like"/>
    <property type="match status" value="2"/>
</dbReference>
<feature type="compositionally biased region" description="Basic and acidic residues" evidence="10">
    <location>
        <begin position="1"/>
        <end position="10"/>
    </location>
</feature>
<dbReference type="PROSITE" id="PS51975">
    <property type="entry name" value="RNASE_H_2"/>
    <property type="match status" value="1"/>
</dbReference>
<dbReference type="InterPro" id="IPR001352">
    <property type="entry name" value="RNase_HII/HIII"/>
</dbReference>
<dbReference type="GO" id="GO:0032299">
    <property type="term" value="C:ribonuclease H2 complex"/>
    <property type="evidence" value="ECO:0007669"/>
    <property type="project" value="TreeGrafter"/>
</dbReference>
<dbReference type="FunFam" id="1.10.10.460:FF:000001">
    <property type="entry name" value="Ribonuclease"/>
    <property type="match status" value="1"/>
</dbReference>
<evidence type="ECO:0000259" key="11">
    <source>
        <dbReference type="PROSITE" id="PS51975"/>
    </source>
</evidence>
<evidence type="ECO:0000256" key="2">
    <source>
        <dbReference type="ARBA" id="ARBA00001946"/>
    </source>
</evidence>
<name>A0A371DXU1_9APHY</name>
<gene>
    <name evidence="12" type="ORF">OH76DRAFT_28646</name>
</gene>
<evidence type="ECO:0000256" key="1">
    <source>
        <dbReference type="ARBA" id="ARBA00000077"/>
    </source>
</evidence>
<dbReference type="GO" id="GO:0006298">
    <property type="term" value="P:mismatch repair"/>
    <property type="evidence" value="ECO:0007669"/>
    <property type="project" value="TreeGrafter"/>
</dbReference>
<sequence>MGSPQERAETAEAQALGIPSIADPSVPLTDSYTYHSPTPTGAGPYIMGVDEAGRGPVLGPMVYGVAYCPEAYKEQLDGLGFADSKTLTAQVRANLLETLGSDPANLGWSVRVLSPKCISAGMLRRPPTNLNQQAQNATVLLIREVLARGLQLSHVYVDALGKTSTYEAYLSSLFPGIGFTVETKADQTFKIVGAASVAAKVTRDAWIEGWLYEEDGPPVDCAAVTSGLSKEPLSAEEDVKMGGEAETQTEGSQGERKWIKKTGSGYPSDPSTQAWIRSSLEPTFGYPSFARFSWATIKVVLEKDAHAVEWIDDGQASMMHAFVNPTGRDKDRCAVTKDLHLRSVATL</sequence>
<dbReference type="GO" id="GO:0046872">
    <property type="term" value="F:metal ion binding"/>
    <property type="evidence" value="ECO:0007669"/>
    <property type="project" value="UniProtKB-KW"/>
</dbReference>
<dbReference type="InterPro" id="IPR012337">
    <property type="entry name" value="RNaseH-like_sf"/>
</dbReference>
<dbReference type="STRING" id="139420.A0A371DXU1"/>
<dbReference type="GO" id="GO:0003723">
    <property type="term" value="F:RNA binding"/>
    <property type="evidence" value="ECO:0007669"/>
    <property type="project" value="UniProtKB-UniRule"/>
</dbReference>
<feature type="domain" description="RNase H type-2" evidence="11">
    <location>
        <begin position="44"/>
        <end position="306"/>
    </location>
</feature>
<dbReference type="EC" id="3.1.26.4" evidence="9"/>
<feature type="binding site" evidence="8">
    <location>
        <position position="51"/>
    </location>
    <ligand>
        <name>a divalent metal cation</name>
        <dbReference type="ChEBI" id="CHEBI:60240"/>
    </ligand>
</feature>
<dbReference type="CDD" id="cd07181">
    <property type="entry name" value="RNase_HII_eukaryota_like"/>
    <property type="match status" value="1"/>
</dbReference>
<feature type="binding site" evidence="8">
    <location>
        <position position="158"/>
    </location>
    <ligand>
        <name>a divalent metal cation</name>
        <dbReference type="ChEBI" id="CHEBI:60240"/>
    </ligand>
</feature>
<evidence type="ECO:0000256" key="9">
    <source>
        <dbReference type="RuleBase" id="RU003515"/>
    </source>
</evidence>
<dbReference type="Proteomes" id="UP000256964">
    <property type="component" value="Unassembled WGS sequence"/>
</dbReference>
<dbReference type="Pfam" id="PF01351">
    <property type="entry name" value="RNase_HII"/>
    <property type="match status" value="1"/>
</dbReference>
<feature type="region of interest" description="Disordered" evidence="10">
    <location>
        <begin position="232"/>
        <end position="270"/>
    </location>
</feature>
<evidence type="ECO:0000256" key="6">
    <source>
        <dbReference type="ARBA" id="ARBA00022759"/>
    </source>
</evidence>
<comment type="cofactor">
    <cofactor evidence="2">
        <name>Mg(2+)</name>
        <dbReference type="ChEBI" id="CHEBI:18420"/>
    </cofactor>
</comment>
<comment type="catalytic activity">
    <reaction evidence="1 8 9">
        <text>Endonucleolytic cleavage to 5'-phosphomonoester.</text>
        <dbReference type="EC" id="3.1.26.4"/>
    </reaction>
</comment>
<keyword evidence="6 8" id="KW-0255">Endonuclease</keyword>
<feature type="region of interest" description="Disordered" evidence="10">
    <location>
        <begin position="1"/>
        <end position="22"/>
    </location>
</feature>
<organism evidence="12 13">
    <name type="scientific">Lentinus brumalis</name>
    <dbReference type="NCBI Taxonomy" id="2498619"/>
    <lineage>
        <taxon>Eukaryota</taxon>
        <taxon>Fungi</taxon>
        <taxon>Dikarya</taxon>
        <taxon>Basidiomycota</taxon>
        <taxon>Agaricomycotina</taxon>
        <taxon>Agaricomycetes</taxon>
        <taxon>Polyporales</taxon>
        <taxon>Polyporaceae</taxon>
        <taxon>Lentinus</taxon>
    </lineage>
</organism>
<keyword evidence="4 8" id="KW-0540">Nuclease</keyword>
<dbReference type="FunFam" id="3.30.420.10:FF:000016">
    <property type="entry name" value="Ribonuclease"/>
    <property type="match status" value="1"/>
</dbReference>
<dbReference type="OrthoDB" id="7462577at2759"/>
<comment type="function">
    <text evidence="9">Endonuclease that specifically degrades the RNA of RNA-DNA hybrids.</text>
</comment>
<dbReference type="Gene3D" id="1.10.10.460">
    <property type="entry name" value="Ribonuclease hii. Domain 2"/>
    <property type="match status" value="1"/>
</dbReference>
<comment type="cofactor">
    <cofactor evidence="8">
        <name>Mn(2+)</name>
        <dbReference type="ChEBI" id="CHEBI:29035"/>
    </cofactor>
    <cofactor evidence="8">
        <name>Mg(2+)</name>
        <dbReference type="ChEBI" id="CHEBI:18420"/>
    </cofactor>
    <text evidence="8">Manganese or magnesium. Binds 1 divalent metal ion per monomer in the absence of substrate. May bind a second metal ion after substrate binding.</text>
</comment>
<evidence type="ECO:0000313" key="13">
    <source>
        <dbReference type="Proteomes" id="UP000256964"/>
    </source>
</evidence>
<dbReference type="GO" id="GO:0004523">
    <property type="term" value="F:RNA-DNA hybrid ribonuclease activity"/>
    <property type="evidence" value="ECO:0007669"/>
    <property type="project" value="UniProtKB-UniRule"/>
</dbReference>
<evidence type="ECO:0000313" key="12">
    <source>
        <dbReference type="EMBL" id="RDX57308.1"/>
    </source>
</evidence>
<evidence type="ECO:0000256" key="4">
    <source>
        <dbReference type="ARBA" id="ARBA00022722"/>
    </source>
</evidence>
<keyword evidence="5 8" id="KW-0479">Metal-binding</keyword>
<evidence type="ECO:0000256" key="8">
    <source>
        <dbReference type="PROSITE-ProRule" id="PRU01319"/>
    </source>
</evidence>
<dbReference type="PANTHER" id="PTHR10954">
    <property type="entry name" value="RIBONUCLEASE H2 SUBUNIT A"/>
    <property type="match status" value="1"/>
</dbReference>
<keyword evidence="13" id="KW-1185">Reference proteome</keyword>
<evidence type="ECO:0000256" key="7">
    <source>
        <dbReference type="ARBA" id="ARBA00022801"/>
    </source>
</evidence>
<evidence type="ECO:0000256" key="3">
    <source>
        <dbReference type="ARBA" id="ARBA00007058"/>
    </source>
</evidence>
<dbReference type="InterPro" id="IPR023160">
    <property type="entry name" value="RNase_HII_hlx-loop-hlx_cap_dom"/>
</dbReference>
<protein>
    <recommendedName>
        <fullName evidence="9">Ribonuclease</fullName>
        <ecNumber evidence="9">3.1.26.4</ecNumber>
    </recommendedName>
</protein>
<dbReference type="InterPro" id="IPR024567">
    <property type="entry name" value="RNase_HII/HIII_dom"/>
</dbReference>
<dbReference type="Gene3D" id="3.30.420.10">
    <property type="entry name" value="Ribonuclease H-like superfamily/Ribonuclease H"/>
    <property type="match status" value="1"/>
</dbReference>
<dbReference type="PANTHER" id="PTHR10954:SF7">
    <property type="entry name" value="RIBONUCLEASE H2 SUBUNIT A"/>
    <property type="match status" value="1"/>
</dbReference>
<feature type="binding site" evidence="8">
    <location>
        <position position="50"/>
    </location>
    <ligand>
        <name>a divalent metal cation</name>
        <dbReference type="ChEBI" id="CHEBI:60240"/>
    </ligand>
</feature>
<reference evidence="12 13" key="1">
    <citation type="journal article" date="2018" name="Biotechnol. Biofuels">
        <title>Integrative visual omics of the white-rot fungus Polyporus brumalis exposes the biotechnological potential of its oxidative enzymes for delignifying raw plant biomass.</title>
        <authorList>
            <person name="Miyauchi S."/>
            <person name="Rancon A."/>
            <person name="Drula E."/>
            <person name="Hage H."/>
            <person name="Chaduli D."/>
            <person name="Favel A."/>
            <person name="Grisel S."/>
            <person name="Henrissat B."/>
            <person name="Herpoel-Gimbert I."/>
            <person name="Ruiz-Duenas F.J."/>
            <person name="Chevret D."/>
            <person name="Hainaut M."/>
            <person name="Lin J."/>
            <person name="Wang M."/>
            <person name="Pangilinan J."/>
            <person name="Lipzen A."/>
            <person name="Lesage-Meessen L."/>
            <person name="Navarro D."/>
            <person name="Riley R."/>
            <person name="Grigoriev I.V."/>
            <person name="Zhou S."/>
            <person name="Raouche S."/>
            <person name="Rosso M.N."/>
        </authorList>
    </citation>
    <scope>NUCLEOTIDE SEQUENCE [LARGE SCALE GENOMIC DNA]</scope>
    <source>
        <strain evidence="12 13">BRFM 1820</strain>
    </source>
</reference>
<keyword evidence="7 8" id="KW-0378">Hydrolase</keyword>
<dbReference type="EMBL" id="KZ857379">
    <property type="protein sequence ID" value="RDX57308.1"/>
    <property type="molecule type" value="Genomic_DNA"/>
</dbReference>
<dbReference type="GO" id="GO:0043137">
    <property type="term" value="P:DNA replication, removal of RNA primer"/>
    <property type="evidence" value="ECO:0007669"/>
    <property type="project" value="TreeGrafter"/>
</dbReference>
<dbReference type="AlphaFoldDB" id="A0A371DXU1"/>
<comment type="similarity">
    <text evidence="3">Belongs to the RNase HII family. Eukaryotic subfamily.</text>
</comment>
<evidence type="ECO:0000256" key="10">
    <source>
        <dbReference type="SAM" id="MobiDB-lite"/>
    </source>
</evidence>